<organism evidence="2 3">
    <name type="scientific">Anisodus acutangulus</name>
    <dbReference type="NCBI Taxonomy" id="402998"/>
    <lineage>
        <taxon>Eukaryota</taxon>
        <taxon>Viridiplantae</taxon>
        <taxon>Streptophyta</taxon>
        <taxon>Embryophyta</taxon>
        <taxon>Tracheophyta</taxon>
        <taxon>Spermatophyta</taxon>
        <taxon>Magnoliopsida</taxon>
        <taxon>eudicotyledons</taxon>
        <taxon>Gunneridae</taxon>
        <taxon>Pentapetalae</taxon>
        <taxon>asterids</taxon>
        <taxon>lamiids</taxon>
        <taxon>Solanales</taxon>
        <taxon>Solanaceae</taxon>
        <taxon>Solanoideae</taxon>
        <taxon>Hyoscyameae</taxon>
        <taxon>Anisodus</taxon>
    </lineage>
</organism>
<dbReference type="PANTHER" id="PTHR31373">
    <property type="entry name" value="OS06G0652100 PROTEIN"/>
    <property type="match status" value="1"/>
</dbReference>
<dbReference type="PIRSF" id="PIRSF015417">
    <property type="entry name" value="T31B5_30_vWA"/>
    <property type="match status" value="1"/>
</dbReference>
<evidence type="ECO:0000313" key="3">
    <source>
        <dbReference type="Proteomes" id="UP001152561"/>
    </source>
</evidence>
<reference evidence="3" key="1">
    <citation type="journal article" date="2023" name="Proc. Natl. Acad. Sci. U.S.A.">
        <title>Genomic and structural basis for evolution of tropane alkaloid biosynthesis.</title>
        <authorList>
            <person name="Wanga Y.-J."/>
            <person name="Taina T."/>
            <person name="Yua J.-Y."/>
            <person name="Lia J."/>
            <person name="Xua B."/>
            <person name="Chenc J."/>
            <person name="D'Auriad J.C."/>
            <person name="Huanga J.-P."/>
            <person name="Huanga S.-X."/>
        </authorList>
    </citation>
    <scope>NUCLEOTIDE SEQUENCE [LARGE SCALE GENOMIC DNA]</scope>
    <source>
        <strain evidence="3">cv. KIB-2019</strain>
    </source>
</reference>
<feature type="domain" description="DUF7788" evidence="1">
    <location>
        <begin position="149"/>
        <end position="229"/>
    </location>
</feature>
<protein>
    <recommendedName>
        <fullName evidence="1">DUF7788 domain-containing protein</fullName>
    </recommendedName>
</protein>
<sequence>MLEILYRFLEGDEVRKNEKTEWMKKKQEGFLESLKEKKDSSIIPKGKAKKIQREKTLAKAEKLLGRYTEDYDFQFLYDKVSGFFADALWEDIELSNEGKFYELSLSVKWCPTLDSSYDKSLLMCESVGRKLFPRDADDYIHLEDDAHYAYRGKLSEGQMMIKRLFVFSDMGFVEAPERPWETDYQVIQRKFKEKGYYRVPEIVFWNLRNSKATPVPSNQQGVALVSGFFEKSCDFEAVMMQAISGDEYQKLVVFD</sequence>
<comment type="caution">
    <text evidence="2">The sequence shown here is derived from an EMBL/GenBank/DDBJ whole genome shotgun (WGS) entry which is preliminary data.</text>
</comment>
<name>A0A9Q1RDD9_9SOLA</name>
<accession>A0A9Q1RDD9</accession>
<keyword evidence="3" id="KW-1185">Reference proteome</keyword>
<dbReference type="OrthoDB" id="1934832at2759"/>
<dbReference type="EMBL" id="JAJAGQ010000010">
    <property type="protein sequence ID" value="KAJ8551454.1"/>
    <property type="molecule type" value="Genomic_DNA"/>
</dbReference>
<evidence type="ECO:0000259" key="1">
    <source>
        <dbReference type="Pfam" id="PF25043"/>
    </source>
</evidence>
<gene>
    <name evidence="2" type="ORF">K7X08_021469</name>
</gene>
<dbReference type="InterPro" id="IPR011205">
    <property type="entry name" value="UCP015417_vWA"/>
</dbReference>
<dbReference type="Proteomes" id="UP001152561">
    <property type="component" value="Unassembled WGS sequence"/>
</dbReference>
<dbReference type="InterPro" id="IPR056690">
    <property type="entry name" value="DUF7788"/>
</dbReference>
<dbReference type="PANTHER" id="PTHR31373:SF24">
    <property type="match status" value="1"/>
</dbReference>
<evidence type="ECO:0000313" key="2">
    <source>
        <dbReference type="EMBL" id="KAJ8551454.1"/>
    </source>
</evidence>
<dbReference type="Pfam" id="PF25043">
    <property type="entry name" value="DUF7788"/>
    <property type="match status" value="1"/>
</dbReference>
<dbReference type="AlphaFoldDB" id="A0A9Q1RDD9"/>
<proteinExistence type="predicted"/>